<gene>
    <name evidence="1" type="ordered locus">CKO_02949</name>
</gene>
<accession>A8AKP2</accession>
<dbReference type="EMBL" id="CP000822">
    <property type="protein sequence ID" value="ABV14055.1"/>
    <property type="molecule type" value="Genomic_DNA"/>
</dbReference>
<dbReference type="AlphaFoldDB" id="A8AKP2"/>
<name>A8AKP2_CITK8</name>
<protein>
    <submittedName>
        <fullName evidence="1">Uncharacterized protein</fullName>
    </submittedName>
</protein>
<dbReference type="HOGENOM" id="CLU_3097105_0_0_6"/>
<dbReference type="KEGG" id="cko:CKO_02949"/>
<evidence type="ECO:0000313" key="1">
    <source>
        <dbReference type="EMBL" id="ABV14055.1"/>
    </source>
</evidence>
<keyword evidence="2" id="KW-1185">Reference proteome</keyword>
<organism evidence="1 2">
    <name type="scientific">Citrobacter koseri (strain ATCC BAA-895 / CDC 4225-83 / SGSC4696)</name>
    <dbReference type="NCBI Taxonomy" id="290338"/>
    <lineage>
        <taxon>Bacteria</taxon>
        <taxon>Pseudomonadati</taxon>
        <taxon>Pseudomonadota</taxon>
        <taxon>Gammaproteobacteria</taxon>
        <taxon>Enterobacterales</taxon>
        <taxon>Enterobacteriaceae</taxon>
        <taxon>Citrobacter</taxon>
    </lineage>
</organism>
<dbReference type="Proteomes" id="UP000008148">
    <property type="component" value="Chromosome"/>
</dbReference>
<evidence type="ECO:0000313" key="2">
    <source>
        <dbReference type="Proteomes" id="UP000008148"/>
    </source>
</evidence>
<reference evidence="1 2" key="1">
    <citation type="submission" date="2007-08" db="EMBL/GenBank/DDBJ databases">
        <authorList>
            <consortium name="The Citrobacter koseri Genome Sequencing Project"/>
            <person name="McClelland M."/>
            <person name="Sanderson E.K."/>
            <person name="Porwollik S."/>
            <person name="Spieth J."/>
            <person name="Clifton W.S."/>
            <person name="Latreille P."/>
            <person name="Courtney L."/>
            <person name="Wang C."/>
            <person name="Pepin K."/>
            <person name="Bhonagiri V."/>
            <person name="Nash W."/>
            <person name="Johnson M."/>
            <person name="Thiruvilangam P."/>
            <person name="Wilson R."/>
        </authorList>
    </citation>
    <scope>NUCLEOTIDE SEQUENCE [LARGE SCALE GENOMIC DNA]</scope>
    <source>
        <strain evidence="2">ATCC BAA-895 / CDC 4225-83 / SGSC4696</strain>
    </source>
</reference>
<proteinExistence type="predicted"/>
<sequence length="51" mass="5815">MGFNISMVLRHNINEPLKALAFSAWIFHYSIIAINDDIKLLSRSLYLSSCS</sequence>